<evidence type="ECO:0000313" key="2">
    <source>
        <dbReference type="Proteomes" id="UP000000763"/>
    </source>
</evidence>
<organism evidence="1 2">
    <name type="scientific">Oryza sativa subsp. japonica</name>
    <name type="common">Rice</name>
    <dbReference type="NCBI Taxonomy" id="39947"/>
    <lineage>
        <taxon>Eukaryota</taxon>
        <taxon>Viridiplantae</taxon>
        <taxon>Streptophyta</taxon>
        <taxon>Embryophyta</taxon>
        <taxon>Tracheophyta</taxon>
        <taxon>Spermatophyta</taxon>
        <taxon>Magnoliopsida</taxon>
        <taxon>Liliopsida</taxon>
        <taxon>Poales</taxon>
        <taxon>Poaceae</taxon>
        <taxon>BOP clade</taxon>
        <taxon>Oryzoideae</taxon>
        <taxon>Oryzeae</taxon>
        <taxon>Oryzinae</taxon>
        <taxon>Oryza</taxon>
        <taxon>Oryza sativa</taxon>
    </lineage>
</organism>
<evidence type="ECO:0000313" key="1">
    <source>
        <dbReference type="EMBL" id="BAD12865.1"/>
    </source>
</evidence>
<dbReference type="AlphaFoldDB" id="Q6ZI04"/>
<protein>
    <submittedName>
        <fullName evidence="1">Uncharacterized protein</fullName>
    </submittedName>
</protein>
<name>Q6ZI04_ORYSJ</name>
<dbReference type="Proteomes" id="UP000000763">
    <property type="component" value="Chromosome 2"/>
</dbReference>
<proteinExistence type="predicted"/>
<dbReference type="EMBL" id="AP004040">
    <property type="protein sequence ID" value="BAD12865.1"/>
    <property type="molecule type" value="Genomic_DNA"/>
</dbReference>
<accession>Q6ZI04</accession>
<gene>
    <name evidence="1" type="primary">OJ1008_D06.8</name>
</gene>
<reference evidence="2" key="1">
    <citation type="journal article" date="2005" name="Nature">
        <title>The map-based sequence of the rice genome.</title>
        <authorList>
            <consortium name="International rice genome sequencing project (IRGSP)"/>
            <person name="Matsumoto T."/>
            <person name="Wu J."/>
            <person name="Kanamori H."/>
            <person name="Katayose Y."/>
            <person name="Fujisawa M."/>
            <person name="Namiki N."/>
            <person name="Mizuno H."/>
            <person name="Yamamoto K."/>
            <person name="Antonio B.A."/>
            <person name="Baba T."/>
            <person name="Sakata K."/>
            <person name="Nagamura Y."/>
            <person name="Aoki H."/>
            <person name="Arikawa K."/>
            <person name="Arita K."/>
            <person name="Bito T."/>
            <person name="Chiden Y."/>
            <person name="Fujitsuka N."/>
            <person name="Fukunaka R."/>
            <person name="Hamada M."/>
            <person name="Harada C."/>
            <person name="Hayashi A."/>
            <person name="Hijishita S."/>
            <person name="Honda M."/>
            <person name="Hosokawa S."/>
            <person name="Ichikawa Y."/>
            <person name="Idonuma A."/>
            <person name="Iijima M."/>
            <person name="Ikeda M."/>
            <person name="Ikeno M."/>
            <person name="Ito K."/>
            <person name="Ito S."/>
            <person name="Ito T."/>
            <person name="Ito Y."/>
            <person name="Ito Y."/>
            <person name="Iwabuchi A."/>
            <person name="Kamiya K."/>
            <person name="Karasawa W."/>
            <person name="Kurita K."/>
            <person name="Katagiri S."/>
            <person name="Kikuta A."/>
            <person name="Kobayashi H."/>
            <person name="Kobayashi N."/>
            <person name="Machita K."/>
            <person name="Maehara T."/>
            <person name="Masukawa M."/>
            <person name="Mizubayashi T."/>
            <person name="Mukai Y."/>
            <person name="Nagasaki H."/>
            <person name="Nagata Y."/>
            <person name="Naito S."/>
            <person name="Nakashima M."/>
            <person name="Nakama Y."/>
            <person name="Nakamichi Y."/>
            <person name="Nakamura M."/>
            <person name="Meguro A."/>
            <person name="Negishi M."/>
            <person name="Ohta I."/>
            <person name="Ohta T."/>
            <person name="Okamoto M."/>
            <person name="Ono N."/>
            <person name="Saji S."/>
            <person name="Sakaguchi M."/>
            <person name="Sakai K."/>
            <person name="Shibata M."/>
            <person name="Shimokawa T."/>
            <person name="Song J."/>
            <person name="Takazaki Y."/>
            <person name="Terasawa K."/>
            <person name="Tsugane M."/>
            <person name="Tsuji K."/>
            <person name="Ueda S."/>
            <person name="Waki K."/>
            <person name="Yamagata H."/>
            <person name="Yamamoto M."/>
            <person name="Yamamoto S."/>
            <person name="Yamane H."/>
            <person name="Yoshiki S."/>
            <person name="Yoshihara R."/>
            <person name="Yukawa K."/>
            <person name="Zhong H."/>
            <person name="Yano M."/>
            <person name="Yuan Q."/>
            <person name="Ouyang S."/>
            <person name="Liu J."/>
            <person name="Jones K.M."/>
            <person name="Gansberger K."/>
            <person name="Moffat K."/>
            <person name="Hill J."/>
            <person name="Bera J."/>
            <person name="Fadrosh D."/>
            <person name="Jin S."/>
            <person name="Johri S."/>
            <person name="Kim M."/>
            <person name="Overton L."/>
            <person name="Reardon M."/>
            <person name="Tsitrin T."/>
            <person name="Vuong H."/>
            <person name="Weaver B."/>
            <person name="Ciecko A."/>
            <person name="Tallon L."/>
            <person name="Jackson J."/>
            <person name="Pai G."/>
            <person name="Aken S.V."/>
            <person name="Utterback T."/>
            <person name="Reidmuller S."/>
            <person name="Feldblyum T."/>
            <person name="Hsiao J."/>
            <person name="Zismann V."/>
            <person name="Iobst S."/>
            <person name="de Vazeille A.R."/>
            <person name="Buell C.R."/>
            <person name="Ying K."/>
            <person name="Li Y."/>
            <person name="Lu T."/>
            <person name="Huang Y."/>
            <person name="Zhao Q."/>
            <person name="Feng Q."/>
            <person name="Zhang L."/>
            <person name="Zhu J."/>
            <person name="Weng Q."/>
            <person name="Mu J."/>
            <person name="Lu Y."/>
            <person name="Fan D."/>
            <person name="Liu Y."/>
            <person name="Guan J."/>
            <person name="Zhang Y."/>
            <person name="Yu S."/>
            <person name="Liu X."/>
            <person name="Zhang Y."/>
            <person name="Hong G."/>
            <person name="Han B."/>
            <person name="Choisne N."/>
            <person name="Demange N."/>
            <person name="Orjeda G."/>
            <person name="Samain S."/>
            <person name="Cattolico L."/>
            <person name="Pelletier E."/>
            <person name="Couloux A."/>
            <person name="Segurens B."/>
            <person name="Wincker P."/>
            <person name="D'Hont A."/>
            <person name="Scarpelli C."/>
            <person name="Weissenbach J."/>
            <person name="Salanoubat M."/>
            <person name="Quetier F."/>
            <person name="Yu Y."/>
            <person name="Kim H.R."/>
            <person name="Rambo T."/>
            <person name="Currie J."/>
            <person name="Collura K."/>
            <person name="Luo M."/>
            <person name="Yang T."/>
            <person name="Ammiraju J.S.S."/>
            <person name="Engler F."/>
            <person name="Soderlund C."/>
            <person name="Wing R.A."/>
            <person name="Palmer L.E."/>
            <person name="de la Bastide M."/>
            <person name="Spiegel L."/>
            <person name="Nascimento L."/>
            <person name="Zutavern T."/>
            <person name="O'Shaughnessy A."/>
            <person name="Dike S."/>
            <person name="Dedhia N."/>
            <person name="Preston R."/>
            <person name="Balija V."/>
            <person name="McCombie W.R."/>
            <person name="Chow T."/>
            <person name="Chen H."/>
            <person name="Chung M."/>
            <person name="Chen C."/>
            <person name="Shaw J."/>
            <person name="Wu H."/>
            <person name="Hsiao K."/>
            <person name="Chao Y."/>
            <person name="Chu M."/>
            <person name="Cheng C."/>
            <person name="Hour A."/>
            <person name="Lee P."/>
            <person name="Lin S."/>
            <person name="Lin Y."/>
            <person name="Liou J."/>
            <person name="Liu S."/>
            <person name="Hsing Y."/>
            <person name="Raghuvanshi S."/>
            <person name="Mohanty A."/>
            <person name="Bharti A.K."/>
            <person name="Gaur A."/>
            <person name="Gupta V."/>
            <person name="Kumar D."/>
            <person name="Ravi V."/>
            <person name="Vij S."/>
            <person name="Kapur A."/>
            <person name="Khurana P."/>
            <person name="Khurana P."/>
            <person name="Khurana J.P."/>
            <person name="Tyagi A.K."/>
            <person name="Gaikwad K."/>
            <person name="Singh A."/>
            <person name="Dalal V."/>
            <person name="Srivastava S."/>
            <person name="Dixit A."/>
            <person name="Pal A.K."/>
            <person name="Ghazi I.A."/>
            <person name="Yadav M."/>
            <person name="Pandit A."/>
            <person name="Bhargava A."/>
            <person name="Sureshbabu K."/>
            <person name="Batra K."/>
            <person name="Sharma T.R."/>
            <person name="Mohapatra T."/>
            <person name="Singh N.K."/>
            <person name="Messing J."/>
            <person name="Nelson A.B."/>
            <person name="Fuks G."/>
            <person name="Kavchok S."/>
            <person name="Keizer G."/>
            <person name="Linton E."/>
            <person name="Llaca V."/>
            <person name="Song R."/>
            <person name="Tanyolac B."/>
            <person name="Young S."/>
            <person name="Ho-Il K."/>
            <person name="Hahn J.H."/>
            <person name="Sangsakoo G."/>
            <person name="Vanavichit A."/>
            <person name="de Mattos Luiz.A.T."/>
            <person name="Zimmer P.D."/>
            <person name="Malone G."/>
            <person name="Dellagostin O."/>
            <person name="de Oliveira A.C."/>
            <person name="Bevan M."/>
            <person name="Bancroft I."/>
            <person name="Minx P."/>
            <person name="Cordum H."/>
            <person name="Wilson R."/>
            <person name="Cheng Z."/>
            <person name="Jin W."/>
            <person name="Jiang J."/>
            <person name="Leong S.A."/>
            <person name="Iwama H."/>
            <person name="Gojobori T."/>
            <person name="Itoh T."/>
            <person name="Niimura Y."/>
            <person name="Fujii Y."/>
            <person name="Habara T."/>
            <person name="Sakai H."/>
            <person name="Sato Y."/>
            <person name="Wilson G."/>
            <person name="Kumar K."/>
            <person name="McCouch S."/>
            <person name="Juretic N."/>
            <person name="Hoen D."/>
            <person name="Wright S."/>
            <person name="Bruskiewich R."/>
            <person name="Bureau T."/>
            <person name="Miyao A."/>
            <person name="Hirochika H."/>
            <person name="Nishikawa T."/>
            <person name="Kadowaki K."/>
            <person name="Sugiura M."/>
            <person name="Burr B."/>
            <person name="Sasaki T."/>
        </authorList>
    </citation>
    <scope>NUCLEOTIDE SEQUENCE [LARGE SCALE GENOMIC DNA]</scope>
    <source>
        <strain evidence="2">cv. Nipponbare</strain>
    </source>
</reference>
<sequence length="80" mass="8970">MAQRLVVELPRGSCRGTEEHDRQREASKARGECAAEAVRLTRRLERCGGEPVGATRWRDMGSLVEDEVVLEGYGELLSKR</sequence>
<reference evidence="2" key="2">
    <citation type="journal article" date="2008" name="Nucleic Acids Res.">
        <title>The rice annotation project database (RAP-DB): 2008 update.</title>
        <authorList>
            <consortium name="The rice annotation project (RAP)"/>
        </authorList>
    </citation>
    <scope>GENOME REANNOTATION</scope>
    <source>
        <strain evidence="2">cv. Nipponbare</strain>
    </source>
</reference>